<evidence type="ECO:0000313" key="4">
    <source>
        <dbReference type="Proteomes" id="UP001281614"/>
    </source>
</evidence>
<protein>
    <submittedName>
        <fullName evidence="3">Uncharacterized protein</fullName>
    </submittedName>
</protein>
<feature type="transmembrane region" description="Helical" evidence="2">
    <location>
        <begin position="579"/>
        <end position="599"/>
    </location>
</feature>
<dbReference type="PANTHER" id="PTHR35394:SF5">
    <property type="entry name" value="DUF3176 DOMAIN-CONTAINING PROTEIN"/>
    <property type="match status" value="1"/>
</dbReference>
<dbReference type="PANTHER" id="PTHR35394">
    <property type="entry name" value="DUF3176 DOMAIN-CONTAINING PROTEIN"/>
    <property type="match status" value="1"/>
</dbReference>
<accession>A0AAE0DC58</accession>
<keyword evidence="2" id="KW-0472">Membrane</keyword>
<dbReference type="Pfam" id="PF11374">
    <property type="entry name" value="DUF3176"/>
    <property type="match status" value="1"/>
</dbReference>
<dbReference type="EMBL" id="VYYT01000094">
    <property type="protein sequence ID" value="KAK2770519.1"/>
    <property type="molecule type" value="Genomic_DNA"/>
</dbReference>
<evidence type="ECO:0000313" key="3">
    <source>
        <dbReference type="EMBL" id="KAK2770519.1"/>
    </source>
</evidence>
<evidence type="ECO:0000256" key="1">
    <source>
        <dbReference type="SAM" id="MobiDB-lite"/>
    </source>
</evidence>
<dbReference type="Proteomes" id="UP001281614">
    <property type="component" value="Unassembled WGS sequence"/>
</dbReference>
<keyword evidence="2" id="KW-0812">Transmembrane</keyword>
<keyword evidence="4" id="KW-1185">Reference proteome</keyword>
<dbReference type="AlphaFoldDB" id="A0AAE0DC58"/>
<gene>
    <name evidence="3" type="ORF">CKAH01_14707</name>
</gene>
<proteinExistence type="predicted"/>
<name>A0AAE0DC58_COLKA</name>
<sequence>MPETNLPVDDSRISQPGSAEDATDTGSEERAGVTQTFQPLSKLATFRLWYLEVLALLVSIASFAAIIALLSAFHEKPQPELAYININTLVAIFTTILRAALVFILAEVIGQSKWSWMGTSRPLRDVERFDNAGRSAWGSIQFLLLKYKTISPVLGALVILTSYAIGPFSQQALQTYSCDRPSEGIAKIAIAEWIGQADVNPTQSAGMWLSSEMQGSMINGLIDRTPSSSLRLSECESSNCTFCAAHGITHQSVGVCSQCTDATSQLVENHTPNGLTSYVFGNESSEFSLNMPSSQQLVKVVLNMMTGDTPDAFKNDLDFESGTAGTIIAAFTAAGCVAEKNEKDDSYLLCHHSYGNMPKLDRSLDVVAAKCSLYPCLRYYHGEVLNVILNETLVFSTPMHRARRTNSSRKSYPNYLPRKDDAHYFAMAEPCIVDNKPYDLSNISQAPKFGVNWTSWTTKKGTQHVPRECLRAMEYQTFVGIEQFLYGTLNGRCEVIHGGASTSAVFDALDVECVDWWTGSFRNNGRATLQTFSTAFEGMATAASNRMRLTGMDRSKTSRAYASGIANTSRVCIQLNWPWLFYPGTLLVTASGLLVAALVQSCRDRGRQPVWKSAILPLLFYNLTTDEKICHQVGTGTSATTRSPPNPLWQLSELEAAADRTKAHFHNGLGGAGFVVENSHSAESGN</sequence>
<feature type="transmembrane region" description="Helical" evidence="2">
    <location>
        <begin position="82"/>
        <end position="106"/>
    </location>
</feature>
<feature type="transmembrane region" description="Helical" evidence="2">
    <location>
        <begin position="48"/>
        <end position="70"/>
    </location>
</feature>
<comment type="caution">
    <text evidence="3">The sequence shown here is derived from an EMBL/GenBank/DDBJ whole genome shotgun (WGS) entry which is preliminary data.</text>
</comment>
<organism evidence="3 4">
    <name type="scientific">Colletotrichum kahawae</name>
    <name type="common">Coffee berry disease fungus</name>
    <dbReference type="NCBI Taxonomy" id="34407"/>
    <lineage>
        <taxon>Eukaryota</taxon>
        <taxon>Fungi</taxon>
        <taxon>Dikarya</taxon>
        <taxon>Ascomycota</taxon>
        <taxon>Pezizomycotina</taxon>
        <taxon>Sordariomycetes</taxon>
        <taxon>Hypocreomycetidae</taxon>
        <taxon>Glomerellales</taxon>
        <taxon>Glomerellaceae</taxon>
        <taxon>Colletotrichum</taxon>
        <taxon>Colletotrichum gloeosporioides species complex</taxon>
    </lineage>
</organism>
<dbReference type="InterPro" id="IPR021514">
    <property type="entry name" value="DUF3176"/>
</dbReference>
<reference evidence="3" key="1">
    <citation type="submission" date="2023-02" db="EMBL/GenBank/DDBJ databases">
        <title>Colletotrichum kahawae CIFC_Que2 genome sequencing and assembly.</title>
        <authorList>
            <person name="Baroncelli R."/>
        </authorList>
    </citation>
    <scope>NUCLEOTIDE SEQUENCE</scope>
    <source>
        <strain evidence="3">CIFC_Que2</strain>
    </source>
</reference>
<feature type="region of interest" description="Disordered" evidence="1">
    <location>
        <begin position="1"/>
        <end position="31"/>
    </location>
</feature>
<keyword evidence="2" id="KW-1133">Transmembrane helix</keyword>
<evidence type="ECO:0000256" key="2">
    <source>
        <dbReference type="SAM" id="Phobius"/>
    </source>
</evidence>